<reference evidence="1 2" key="1">
    <citation type="submission" date="2020-08" db="EMBL/GenBank/DDBJ databases">
        <title>Genomic Encyclopedia of Type Strains, Phase III (KMG-III): the genomes of soil and plant-associated and newly described type strains.</title>
        <authorList>
            <person name="Whitman W."/>
        </authorList>
    </citation>
    <scope>NUCLEOTIDE SEQUENCE [LARGE SCALE GENOMIC DNA]</scope>
    <source>
        <strain evidence="1 2">CECT 7015</strain>
    </source>
</reference>
<dbReference type="AlphaFoldDB" id="A0A839UFU1"/>
<dbReference type="Proteomes" id="UP000554520">
    <property type="component" value="Unassembled WGS sequence"/>
</dbReference>
<gene>
    <name evidence="1" type="ORF">FHS21_005101</name>
</gene>
<name>A0A839UFU1_9HYPH</name>
<comment type="caution">
    <text evidence="1">The sequence shown here is derived from an EMBL/GenBank/DDBJ whole genome shotgun (WGS) entry which is preliminary data.</text>
</comment>
<evidence type="ECO:0000313" key="1">
    <source>
        <dbReference type="EMBL" id="MBB3148653.1"/>
    </source>
</evidence>
<evidence type="ECO:0000313" key="2">
    <source>
        <dbReference type="Proteomes" id="UP000554520"/>
    </source>
</evidence>
<dbReference type="RefSeq" id="WP_112529863.1">
    <property type="nucleotide sequence ID" value="NZ_JACHXN010000021.1"/>
</dbReference>
<organism evidence="1 2">
    <name type="scientific">Phyllobacterium trifolii</name>
    <dbReference type="NCBI Taxonomy" id="300193"/>
    <lineage>
        <taxon>Bacteria</taxon>
        <taxon>Pseudomonadati</taxon>
        <taxon>Pseudomonadota</taxon>
        <taxon>Alphaproteobacteria</taxon>
        <taxon>Hyphomicrobiales</taxon>
        <taxon>Phyllobacteriaceae</taxon>
        <taxon>Phyllobacterium</taxon>
    </lineage>
</organism>
<sequence>MLKFMSAEGQPVYVNPQTIVAVQKYPDAQHTTIHTLGPQSPSHFCILVNEEPEAVATQWREAVKQNSSLY</sequence>
<accession>A0A839UFU1</accession>
<dbReference type="EMBL" id="JACHXN010000021">
    <property type="protein sequence ID" value="MBB3148653.1"/>
    <property type="molecule type" value="Genomic_DNA"/>
</dbReference>
<proteinExistence type="predicted"/>
<keyword evidence="2" id="KW-1185">Reference proteome</keyword>
<protein>
    <submittedName>
        <fullName evidence="1">Uncharacterized protein YlzI (FlbEa/FlbD family)</fullName>
    </submittedName>
</protein>